<keyword evidence="1" id="KW-1133">Transmembrane helix</keyword>
<feature type="transmembrane region" description="Helical" evidence="1">
    <location>
        <begin position="12"/>
        <end position="33"/>
    </location>
</feature>
<accession>A0ABR4HZ84</accession>
<dbReference type="Proteomes" id="UP001610335">
    <property type="component" value="Unassembled WGS sequence"/>
</dbReference>
<evidence type="ECO:0000313" key="3">
    <source>
        <dbReference type="Proteomes" id="UP001610335"/>
    </source>
</evidence>
<organism evidence="2 3">
    <name type="scientific">Aspergillus cavernicola</name>
    <dbReference type="NCBI Taxonomy" id="176166"/>
    <lineage>
        <taxon>Eukaryota</taxon>
        <taxon>Fungi</taxon>
        <taxon>Dikarya</taxon>
        <taxon>Ascomycota</taxon>
        <taxon>Pezizomycotina</taxon>
        <taxon>Eurotiomycetes</taxon>
        <taxon>Eurotiomycetidae</taxon>
        <taxon>Eurotiales</taxon>
        <taxon>Aspergillaceae</taxon>
        <taxon>Aspergillus</taxon>
        <taxon>Aspergillus subgen. Nidulantes</taxon>
    </lineage>
</organism>
<keyword evidence="3" id="KW-1185">Reference proteome</keyword>
<proteinExistence type="predicted"/>
<evidence type="ECO:0000256" key="1">
    <source>
        <dbReference type="SAM" id="Phobius"/>
    </source>
</evidence>
<protein>
    <submittedName>
        <fullName evidence="2">Uncharacterized protein</fullName>
    </submittedName>
</protein>
<comment type="caution">
    <text evidence="2">The sequence shown here is derived from an EMBL/GenBank/DDBJ whole genome shotgun (WGS) entry which is preliminary data.</text>
</comment>
<evidence type="ECO:0000313" key="2">
    <source>
        <dbReference type="EMBL" id="KAL2820805.1"/>
    </source>
</evidence>
<gene>
    <name evidence="2" type="ORF">BDW59DRAFT_150544</name>
</gene>
<name>A0ABR4HZ84_9EURO</name>
<reference evidence="2 3" key="1">
    <citation type="submission" date="2024-07" db="EMBL/GenBank/DDBJ databases">
        <title>Section-level genome sequencing and comparative genomics of Aspergillus sections Usti and Cavernicolus.</title>
        <authorList>
            <consortium name="Lawrence Berkeley National Laboratory"/>
            <person name="Nybo J.L."/>
            <person name="Vesth T.C."/>
            <person name="Theobald S."/>
            <person name="Frisvad J.C."/>
            <person name="Larsen T.O."/>
            <person name="Kjaerboelling I."/>
            <person name="Rothschild-Mancinelli K."/>
            <person name="Lyhne E.K."/>
            <person name="Kogle M.E."/>
            <person name="Barry K."/>
            <person name="Clum A."/>
            <person name="Na H."/>
            <person name="Ledsgaard L."/>
            <person name="Lin J."/>
            <person name="Lipzen A."/>
            <person name="Kuo A."/>
            <person name="Riley R."/>
            <person name="Mondo S."/>
            <person name="LaButti K."/>
            <person name="Haridas S."/>
            <person name="Pangalinan J."/>
            <person name="Salamov A.A."/>
            <person name="Simmons B.A."/>
            <person name="Magnuson J.K."/>
            <person name="Chen J."/>
            <person name="Drula E."/>
            <person name="Henrissat B."/>
            <person name="Wiebenga A."/>
            <person name="Lubbers R.J."/>
            <person name="Gomes A.C."/>
            <person name="Makela M.R."/>
            <person name="Stajich J."/>
            <person name="Grigoriev I.V."/>
            <person name="Mortensen U.H."/>
            <person name="De vries R.P."/>
            <person name="Baker S.E."/>
            <person name="Andersen M.R."/>
        </authorList>
    </citation>
    <scope>NUCLEOTIDE SEQUENCE [LARGE SCALE GENOMIC DNA]</scope>
    <source>
        <strain evidence="2 3">CBS 600.67</strain>
    </source>
</reference>
<keyword evidence="1" id="KW-0472">Membrane</keyword>
<keyword evidence="1" id="KW-0812">Transmembrane</keyword>
<sequence length="56" mass="6574">MRWDYNDCMNFLFIDVCVLRAWLLLLLCCPTSWTDGSGWGMYACMCWLGWVGLLET</sequence>
<dbReference type="EMBL" id="JBFXLS010000068">
    <property type="protein sequence ID" value="KAL2820805.1"/>
    <property type="molecule type" value="Genomic_DNA"/>
</dbReference>